<evidence type="ECO:0000313" key="1">
    <source>
        <dbReference type="EMBL" id="WML87452.1"/>
    </source>
</evidence>
<organism evidence="1">
    <name type="scientific">Thiothrix subterranea</name>
    <dbReference type="NCBI Taxonomy" id="2735563"/>
    <lineage>
        <taxon>Bacteria</taxon>
        <taxon>Pseudomonadati</taxon>
        <taxon>Pseudomonadota</taxon>
        <taxon>Gammaproteobacteria</taxon>
        <taxon>Thiotrichales</taxon>
        <taxon>Thiotrichaceae</taxon>
        <taxon>Thiothrix</taxon>
    </lineage>
</organism>
<dbReference type="EMBL" id="CP133217">
    <property type="protein sequence ID" value="WML87452.1"/>
    <property type="molecule type" value="Genomic_DNA"/>
</dbReference>
<name>A0AA51MS55_9GAMM</name>
<protein>
    <submittedName>
        <fullName evidence="1">Uncharacterized protein</fullName>
    </submittedName>
</protein>
<reference evidence="1" key="1">
    <citation type="submission" date="2023-08" db="EMBL/GenBank/DDBJ databases">
        <title>New molecular markers tilS and rpoB for phylogenetic and monitoring studies of the genus Thiothrix biodiversity.</title>
        <authorList>
            <person name="Ravin N.V."/>
            <person name="Smolyakov D."/>
            <person name="Markov N.D."/>
            <person name="Beletsky A.V."/>
            <person name="Mardanov A.V."/>
            <person name="Rudenko T.S."/>
            <person name="Grabovich M.Y."/>
        </authorList>
    </citation>
    <scope>NUCLEOTIDE SEQUENCE</scope>
    <source>
        <strain evidence="1">DNT52</strain>
    </source>
</reference>
<accession>A0AA51MS55</accession>
<gene>
    <name evidence="1" type="ORF">RCG00_03615</name>
</gene>
<proteinExistence type="predicted"/>
<dbReference type="RefSeq" id="WP_308872088.1">
    <property type="nucleotide sequence ID" value="NZ_CP133217.1"/>
</dbReference>
<dbReference type="AlphaFoldDB" id="A0AA51MS55"/>
<dbReference type="Proteomes" id="UP001229862">
    <property type="component" value="Chromosome"/>
</dbReference>
<sequence length="40" mass="4525">MSIIGLIIFAAIVMAACYTTRCLQQGARRENLPREIEKML</sequence>